<proteinExistence type="predicted"/>
<evidence type="ECO:0000313" key="3">
    <source>
        <dbReference type="Proteomes" id="UP001497480"/>
    </source>
</evidence>
<dbReference type="AlphaFoldDB" id="A0AAV1XDM5"/>
<dbReference type="Proteomes" id="UP001497480">
    <property type="component" value="Unassembled WGS sequence"/>
</dbReference>
<dbReference type="EMBL" id="CAXHTB010000014">
    <property type="protein sequence ID" value="CAL0319567.1"/>
    <property type="molecule type" value="Genomic_DNA"/>
</dbReference>
<gene>
    <name evidence="2" type="ORF">LLUT_LOCUS20627</name>
</gene>
<evidence type="ECO:0000256" key="1">
    <source>
        <dbReference type="SAM" id="MobiDB-lite"/>
    </source>
</evidence>
<protein>
    <submittedName>
        <fullName evidence="2">Uncharacterized protein</fullName>
    </submittedName>
</protein>
<reference evidence="2 3" key="1">
    <citation type="submission" date="2024-03" db="EMBL/GenBank/DDBJ databases">
        <authorList>
            <person name="Martinez-Hernandez J."/>
        </authorList>
    </citation>
    <scope>NUCLEOTIDE SEQUENCE [LARGE SCALE GENOMIC DNA]</scope>
</reference>
<organism evidence="2 3">
    <name type="scientific">Lupinus luteus</name>
    <name type="common">European yellow lupine</name>
    <dbReference type="NCBI Taxonomy" id="3873"/>
    <lineage>
        <taxon>Eukaryota</taxon>
        <taxon>Viridiplantae</taxon>
        <taxon>Streptophyta</taxon>
        <taxon>Embryophyta</taxon>
        <taxon>Tracheophyta</taxon>
        <taxon>Spermatophyta</taxon>
        <taxon>Magnoliopsida</taxon>
        <taxon>eudicotyledons</taxon>
        <taxon>Gunneridae</taxon>
        <taxon>Pentapetalae</taxon>
        <taxon>rosids</taxon>
        <taxon>fabids</taxon>
        <taxon>Fabales</taxon>
        <taxon>Fabaceae</taxon>
        <taxon>Papilionoideae</taxon>
        <taxon>50 kb inversion clade</taxon>
        <taxon>genistoids sensu lato</taxon>
        <taxon>core genistoids</taxon>
        <taxon>Genisteae</taxon>
        <taxon>Lupinus</taxon>
    </lineage>
</organism>
<keyword evidence="3" id="KW-1185">Reference proteome</keyword>
<feature type="compositionally biased region" description="Acidic residues" evidence="1">
    <location>
        <begin position="64"/>
        <end position="87"/>
    </location>
</feature>
<name>A0AAV1XDM5_LUPLU</name>
<sequence>MVGIRVLDELFKSMQIEKKTIKVKPNWLDHLREKNGDPQVPVVENPLRPRFRVHVIRPALRQVEEEEEEEEDDLVDEEEEEESDITEVEGINHAHLGFQDQSEVESEPSVNG</sequence>
<comment type="caution">
    <text evidence="2">The sequence shown here is derived from an EMBL/GenBank/DDBJ whole genome shotgun (WGS) entry which is preliminary data.</text>
</comment>
<feature type="region of interest" description="Disordered" evidence="1">
    <location>
        <begin position="61"/>
        <end position="112"/>
    </location>
</feature>
<evidence type="ECO:0000313" key="2">
    <source>
        <dbReference type="EMBL" id="CAL0319567.1"/>
    </source>
</evidence>
<accession>A0AAV1XDM5</accession>